<dbReference type="EMBL" id="BMML01000026">
    <property type="protein sequence ID" value="GGN37670.1"/>
    <property type="molecule type" value="Genomic_DNA"/>
</dbReference>
<dbReference type="AlphaFoldDB" id="A0A918CWE9"/>
<name>A0A918CWE9_9ACTN</name>
<sequence length="148" mass="16562">MVVVGWGDGFRCRLSLPLGEKGSRHAPGGYRSRKEWHAKSRRLHVLEDRLQAARAHWQAGTVHVVRGGKRLLATRHHLDAAGLTEEQWRTRWRAERRFLQADGESGKRYGNETLRVTPDGEVSPRLPAPLAHLANAPHGRYVLAAAGT</sequence>
<evidence type="ECO:0000313" key="1">
    <source>
        <dbReference type="EMBL" id="GGN37670.1"/>
    </source>
</evidence>
<reference evidence="1" key="1">
    <citation type="journal article" date="2014" name="Int. J. Syst. Evol. Microbiol.">
        <title>Complete genome sequence of Corynebacterium casei LMG S-19264T (=DSM 44701T), isolated from a smear-ripened cheese.</title>
        <authorList>
            <consortium name="US DOE Joint Genome Institute (JGI-PGF)"/>
            <person name="Walter F."/>
            <person name="Albersmeier A."/>
            <person name="Kalinowski J."/>
            <person name="Ruckert C."/>
        </authorList>
    </citation>
    <scope>NUCLEOTIDE SEQUENCE</scope>
    <source>
        <strain evidence="1">CGMCC 4.7110</strain>
    </source>
</reference>
<evidence type="ECO:0008006" key="3">
    <source>
        <dbReference type="Google" id="ProtNLM"/>
    </source>
</evidence>
<protein>
    <recommendedName>
        <fullName evidence="3">Transposase</fullName>
    </recommendedName>
</protein>
<proteinExistence type="predicted"/>
<organism evidence="1 2">
    <name type="scientific">Streptomyces fuscichromogenes</name>
    <dbReference type="NCBI Taxonomy" id="1324013"/>
    <lineage>
        <taxon>Bacteria</taxon>
        <taxon>Bacillati</taxon>
        <taxon>Actinomycetota</taxon>
        <taxon>Actinomycetes</taxon>
        <taxon>Kitasatosporales</taxon>
        <taxon>Streptomycetaceae</taxon>
        <taxon>Streptomyces</taxon>
    </lineage>
</organism>
<gene>
    <name evidence="1" type="ORF">GCM10011578_082180</name>
</gene>
<comment type="caution">
    <text evidence="1">The sequence shown here is derived from an EMBL/GenBank/DDBJ whole genome shotgun (WGS) entry which is preliminary data.</text>
</comment>
<dbReference type="Proteomes" id="UP000653411">
    <property type="component" value="Unassembled WGS sequence"/>
</dbReference>
<keyword evidence="2" id="KW-1185">Reference proteome</keyword>
<accession>A0A918CWE9</accession>
<evidence type="ECO:0000313" key="2">
    <source>
        <dbReference type="Proteomes" id="UP000653411"/>
    </source>
</evidence>
<reference evidence="1" key="2">
    <citation type="submission" date="2020-09" db="EMBL/GenBank/DDBJ databases">
        <authorList>
            <person name="Sun Q."/>
            <person name="Zhou Y."/>
        </authorList>
    </citation>
    <scope>NUCLEOTIDE SEQUENCE</scope>
    <source>
        <strain evidence="1">CGMCC 4.7110</strain>
    </source>
</reference>